<feature type="domain" description="RmlD-like substrate binding" evidence="1">
    <location>
        <begin position="1"/>
        <end position="90"/>
    </location>
</feature>
<name>A0AAW2UVS4_9LAMI</name>
<reference evidence="2" key="1">
    <citation type="submission" date="2020-06" db="EMBL/GenBank/DDBJ databases">
        <authorList>
            <person name="Li T."/>
            <person name="Hu X."/>
            <person name="Zhang T."/>
            <person name="Song X."/>
            <person name="Zhang H."/>
            <person name="Dai N."/>
            <person name="Sheng W."/>
            <person name="Hou X."/>
            <person name="Wei L."/>
        </authorList>
    </citation>
    <scope>NUCLEOTIDE SEQUENCE</scope>
    <source>
        <strain evidence="2">KEN1</strain>
        <tissue evidence="2">Leaf</tissue>
    </source>
</reference>
<dbReference type="Pfam" id="PF04321">
    <property type="entry name" value="RmlD_sub_bind"/>
    <property type="match status" value="1"/>
</dbReference>
<feature type="non-terminal residue" evidence="2">
    <location>
        <position position="1"/>
    </location>
</feature>
<accession>A0AAW2UVS4</accession>
<proteinExistence type="predicted"/>
<protein>
    <recommendedName>
        <fullName evidence="1">RmlD-like substrate binding domain-containing protein</fullName>
    </recommendedName>
</protein>
<dbReference type="InterPro" id="IPR029903">
    <property type="entry name" value="RmlD-like-bd"/>
</dbReference>
<dbReference type="AlphaFoldDB" id="A0AAW2UVS4"/>
<organism evidence="2">
    <name type="scientific">Sesamum latifolium</name>
    <dbReference type="NCBI Taxonomy" id="2727402"/>
    <lineage>
        <taxon>Eukaryota</taxon>
        <taxon>Viridiplantae</taxon>
        <taxon>Streptophyta</taxon>
        <taxon>Embryophyta</taxon>
        <taxon>Tracheophyta</taxon>
        <taxon>Spermatophyta</taxon>
        <taxon>Magnoliopsida</taxon>
        <taxon>eudicotyledons</taxon>
        <taxon>Gunneridae</taxon>
        <taxon>Pentapetalae</taxon>
        <taxon>asterids</taxon>
        <taxon>lamiids</taxon>
        <taxon>Lamiales</taxon>
        <taxon>Pedaliaceae</taxon>
        <taxon>Sesamum</taxon>
    </lineage>
</organism>
<evidence type="ECO:0000259" key="1">
    <source>
        <dbReference type="Pfam" id="PF04321"/>
    </source>
</evidence>
<comment type="caution">
    <text evidence="2">The sequence shown here is derived from an EMBL/GenBank/DDBJ whole genome shotgun (WGS) entry which is preliminary data.</text>
</comment>
<dbReference type="PANTHER" id="PTHR43242:SF1">
    <property type="entry name" value="NAD(P)-BINDING ROSSMANN-FOLD SUPERFAMILY PROTEIN"/>
    <property type="match status" value="1"/>
</dbReference>
<dbReference type="Gene3D" id="3.40.50.720">
    <property type="entry name" value="NAD(P)-binding Rossmann-like Domain"/>
    <property type="match status" value="1"/>
</dbReference>
<reference evidence="2" key="2">
    <citation type="journal article" date="2024" name="Plant">
        <title>Genomic evolution and insights into agronomic trait innovations of Sesamum species.</title>
        <authorList>
            <person name="Miao H."/>
            <person name="Wang L."/>
            <person name="Qu L."/>
            <person name="Liu H."/>
            <person name="Sun Y."/>
            <person name="Le M."/>
            <person name="Wang Q."/>
            <person name="Wei S."/>
            <person name="Zheng Y."/>
            <person name="Lin W."/>
            <person name="Duan Y."/>
            <person name="Cao H."/>
            <person name="Xiong S."/>
            <person name="Wang X."/>
            <person name="Wei L."/>
            <person name="Li C."/>
            <person name="Ma Q."/>
            <person name="Ju M."/>
            <person name="Zhao R."/>
            <person name="Li G."/>
            <person name="Mu C."/>
            <person name="Tian Q."/>
            <person name="Mei H."/>
            <person name="Zhang T."/>
            <person name="Gao T."/>
            <person name="Zhang H."/>
        </authorList>
    </citation>
    <scope>NUCLEOTIDE SEQUENCE</scope>
    <source>
        <strain evidence="2">KEN1</strain>
    </source>
</reference>
<gene>
    <name evidence="2" type="ORF">Slati_3128700</name>
</gene>
<dbReference type="PANTHER" id="PTHR43242">
    <property type="entry name" value="NAD(P)-BINDING ROSSMANN-FOLD SUPERFAMILY PROTEIN"/>
    <property type="match status" value="1"/>
</dbReference>
<dbReference type="EMBL" id="JACGWN010000011">
    <property type="protein sequence ID" value="KAL0421058.1"/>
    <property type="molecule type" value="Genomic_DNA"/>
</dbReference>
<dbReference type="SUPFAM" id="SSF51735">
    <property type="entry name" value="NAD(P)-binding Rossmann-fold domains"/>
    <property type="match status" value="1"/>
</dbReference>
<dbReference type="InterPro" id="IPR036291">
    <property type="entry name" value="NAD(P)-bd_dom_sf"/>
</dbReference>
<sequence length="109" mass="12115">PDVVINCAALSVPRVCEMDPEAAMPIKVPTYLVIPLSTGQVYEGTKSLYKEEDETVAVNVYGKSKVEAEHYVSENCQNYALLRTSIIYGPQIFCVSLCSFLQAQHHYPT</sequence>
<evidence type="ECO:0000313" key="2">
    <source>
        <dbReference type="EMBL" id="KAL0421058.1"/>
    </source>
</evidence>